<evidence type="ECO:0000313" key="2">
    <source>
        <dbReference type="EMBL" id="PSO06150.1"/>
    </source>
</evidence>
<protein>
    <recommendedName>
        <fullName evidence="1">ArnR1-like winged helix-turn-helix domain-containing protein</fullName>
    </recommendedName>
</protein>
<dbReference type="EMBL" id="NEXF01000579">
    <property type="protein sequence ID" value="PSO06150.1"/>
    <property type="molecule type" value="Genomic_DNA"/>
</dbReference>
<feature type="domain" description="ArnR1-like winged helix-turn-helix" evidence="1">
    <location>
        <begin position="14"/>
        <end position="92"/>
    </location>
</feature>
<comment type="caution">
    <text evidence="2">The sequence shown here is derived from an EMBL/GenBank/DDBJ whole genome shotgun (WGS) entry which is preliminary data.</text>
</comment>
<reference evidence="2 3" key="1">
    <citation type="submission" date="2017-04" db="EMBL/GenBank/DDBJ databases">
        <title>Novel microbial lineages endemic to geothermal iron-oxide mats fill important gaps in the evolutionary history of Archaea.</title>
        <authorList>
            <person name="Jay Z.J."/>
            <person name="Beam J.P."/>
            <person name="Dlakic M."/>
            <person name="Rusch D.B."/>
            <person name="Kozubal M.A."/>
            <person name="Inskeep W.P."/>
        </authorList>
    </citation>
    <scope>NUCLEOTIDE SEQUENCE [LARGE SCALE GENOMIC DNA]</scope>
    <source>
        <strain evidence="2">BE_D</strain>
    </source>
</reference>
<gene>
    <name evidence="2" type="ORF">B9Q04_17525</name>
</gene>
<sequence length="150" mass="16324">MAVSVRNPTLKKGRRRGYEILRTILAGLGEAGPGGAVKTHIMFASELNPLVFEEYLDYSLSLGLVATRTEANRVKFTLTERGAAVLSLLDSYSLYLKEAGEAVWRMLHMLGAENGNGGEAAQWRSSEALTRAIHSWTPGKRVNRGEAGCS</sequence>
<evidence type="ECO:0000259" key="1">
    <source>
        <dbReference type="Pfam" id="PF14947"/>
    </source>
</evidence>
<dbReference type="InterPro" id="IPR038723">
    <property type="entry name" value="ArnR1-like_HTH"/>
</dbReference>
<organism evidence="2 3">
    <name type="scientific">Candidatus Marsarchaeota G2 archaeon BE_D</name>
    <dbReference type="NCBI Taxonomy" id="1978158"/>
    <lineage>
        <taxon>Archaea</taxon>
        <taxon>Candidatus Marsarchaeota</taxon>
        <taxon>Candidatus Marsarchaeota group 2</taxon>
    </lineage>
</organism>
<dbReference type="Proteomes" id="UP000242015">
    <property type="component" value="Unassembled WGS sequence"/>
</dbReference>
<dbReference type="Pfam" id="PF14947">
    <property type="entry name" value="HTH_45"/>
    <property type="match status" value="1"/>
</dbReference>
<dbReference type="Gene3D" id="1.10.10.10">
    <property type="entry name" value="Winged helix-like DNA-binding domain superfamily/Winged helix DNA-binding domain"/>
    <property type="match status" value="1"/>
</dbReference>
<name>A0A2R6C5L1_9ARCH</name>
<dbReference type="AlphaFoldDB" id="A0A2R6C5L1"/>
<dbReference type="InterPro" id="IPR036388">
    <property type="entry name" value="WH-like_DNA-bd_sf"/>
</dbReference>
<proteinExistence type="predicted"/>
<accession>A0A2R6C5L1</accession>
<evidence type="ECO:0000313" key="3">
    <source>
        <dbReference type="Proteomes" id="UP000242015"/>
    </source>
</evidence>